<dbReference type="STRING" id="1817867.A3F83_11890"/>
<dbReference type="PANTHER" id="PTHR22946:SF8">
    <property type="entry name" value="ACETYL XYLAN ESTERASE DOMAIN-CONTAINING PROTEIN"/>
    <property type="match status" value="1"/>
</dbReference>
<sequence length="744" mass="81619">MRYRWSAALILFCAVILALAAELRAQVDSLWQVIPDINALDDYNVTTNSPALAKALEDASQYVLRWQLPRDQRAWQERRQVVEVSFRKAIGLEKLPPRTPLYARIVSSHDFGDYTLDNVIFYSRPDFPVTANLYRPKASAPGKQPAVLCPIGHALDRGKADSDIQARCIELARLGFVVLVYDAIGHGERALPGNSHHEAGFALLPLGETVAGWMVWDSMRGIDYLLSLPEVDPERIGITGNSGGGLNCLFTAALDERIKCTALAGFVFQFSSWMRYGGAHCTCVALPGLYREMEWFEIAGLIAPRALLMLQGTADDIFPISSARLAGRQTEALYALDGDAGKAKFTPIEGYPHGYSQPFREQMYGWMLRFLMDRGGGEPYPENGVEPLAEDDPRLLCDPDGSVLKSAKTMVQLAREAAEKVFEKLPAGGSKEIRKIAQSYVTALAAPPDREPHHLMPLVRERSSQGKAVLEKIYFLSEIGQPIPGLLWLPDSVAGAKPPRRTVLIVDERGKAAVAASNLVEPLLAHGFAVLSVDLRGRGETLGRIGNTRDNNYHLLWHSILWGRPIAGRRAFDLIRALDFVESRKDLSSESLTVVGIGDESLPVLLAAAADKRISRVVASDYLSSFLSAMVTAKAASRPEYLKIWNSMAMNWGKIEGAGLRVDLGTVLPGVLEIGDLPDLAALIAPRPLVFFRIRDGGSAGVFQQVKRFQSVLAAADPAKPGWAKFYPDRVLDPAMLISLIESD</sequence>
<proteinExistence type="predicted"/>
<gene>
    <name evidence="3" type="ORF">A3F83_11890</name>
</gene>
<evidence type="ECO:0000313" key="4">
    <source>
        <dbReference type="Proteomes" id="UP000179129"/>
    </source>
</evidence>
<comment type="caution">
    <text evidence="3">The sequence shown here is derived from an EMBL/GenBank/DDBJ whole genome shotgun (WGS) entry which is preliminary data.</text>
</comment>
<evidence type="ECO:0000256" key="1">
    <source>
        <dbReference type="SAM" id="SignalP"/>
    </source>
</evidence>
<reference evidence="3 4" key="1">
    <citation type="journal article" date="2016" name="Nat. Commun.">
        <title>Thousands of microbial genomes shed light on interconnected biogeochemical processes in an aquifer system.</title>
        <authorList>
            <person name="Anantharaman K."/>
            <person name="Brown C.T."/>
            <person name="Hug L.A."/>
            <person name="Sharon I."/>
            <person name="Castelle C.J."/>
            <person name="Probst A.J."/>
            <person name="Thomas B.C."/>
            <person name="Singh A."/>
            <person name="Wilkins M.J."/>
            <person name="Karaoz U."/>
            <person name="Brodie E.L."/>
            <person name="Williams K.H."/>
            <person name="Hubbard S.S."/>
            <person name="Banfield J.F."/>
        </authorList>
    </citation>
    <scope>NUCLEOTIDE SEQUENCE [LARGE SCALE GENOMIC DNA]</scope>
</reference>
<dbReference type="EMBL" id="MFIX01000027">
    <property type="protein sequence ID" value="OGG06375.1"/>
    <property type="molecule type" value="Genomic_DNA"/>
</dbReference>
<name>A0A1F5Z1X8_9BACT</name>
<dbReference type="InterPro" id="IPR008391">
    <property type="entry name" value="AXE1_dom"/>
</dbReference>
<evidence type="ECO:0000259" key="2">
    <source>
        <dbReference type="Pfam" id="PF05448"/>
    </source>
</evidence>
<dbReference type="SUPFAM" id="SSF53474">
    <property type="entry name" value="alpha/beta-Hydrolases"/>
    <property type="match status" value="2"/>
</dbReference>
<evidence type="ECO:0000313" key="3">
    <source>
        <dbReference type="EMBL" id="OGG06375.1"/>
    </source>
</evidence>
<dbReference type="PANTHER" id="PTHR22946">
    <property type="entry name" value="DIENELACTONE HYDROLASE DOMAIN-CONTAINING PROTEIN-RELATED"/>
    <property type="match status" value="1"/>
</dbReference>
<dbReference type="InterPro" id="IPR050261">
    <property type="entry name" value="FrsA_esterase"/>
</dbReference>
<feature type="signal peptide" evidence="1">
    <location>
        <begin position="1"/>
        <end position="20"/>
    </location>
</feature>
<dbReference type="Gene3D" id="3.40.50.1820">
    <property type="entry name" value="alpha/beta hydrolase"/>
    <property type="match status" value="2"/>
</dbReference>
<feature type="domain" description="Acetyl xylan esterase" evidence="2">
    <location>
        <begin position="119"/>
        <end position="262"/>
    </location>
</feature>
<dbReference type="InterPro" id="IPR029058">
    <property type="entry name" value="AB_hydrolase_fold"/>
</dbReference>
<dbReference type="AlphaFoldDB" id="A0A1F5Z1X8"/>
<accession>A0A1F5Z1X8</accession>
<dbReference type="Pfam" id="PF05448">
    <property type="entry name" value="AXE1"/>
    <property type="match status" value="1"/>
</dbReference>
<feature type="chain" id="PRO_5009522765" description="Acetyl xylan esterase domain-containing protein" evidence="1">
    <location>
        <begin position="21"/>
        <end position="744"/>
    </location>
</feature>
<dbReference type="Proteomes" id="UP000179129">
    <property type="component" value="Unassembled WGS sequence"/>
</dbReference>
<keyword evidence="1" id="KW-0732">Signal</keyword>
<organism evidence="3 4">
    <name type="scientific">Candidatus Glassbacteria bacterium RIFCSPLOWO2_12_FULL_58_11</name>
    <dbReference type="NCBI Taxonomy" id="1817867"/>
    <lineage>
        <taxon>Bacteria</taxon>
        <taxon>Candidatus Glassiibacteriota</taxon>
    </lineage>
</organism>
<protein>
    <recommendedName>
        <fullName evidence="2">Acetyl xylan esterase domain-containing protein</fullName>
    </recommendedName>
</protein>